<dbReference type="PROSITE" id="PS00107">
    <property type="entry name" value="PROTEIN_KINASE_ATP"/>
    <property type="match status" value="1"/>
</dbReference>
<comment type="similarity">
    <text evidence="1">Belongs to the protein kinase superfamily. CAMK Ser/Thr protein kinase family. CaMK subfamily.</text>
</comment>
<evidence type="ECO:0000313" key="12">
    <source>
        <dbReference type="EMBL" id="KAL3814387.1"/>
    </source>
</evidence>
<dbReference type="Pfam" id="PF00069">
    <property type="entry name" value="Pkinase"/>
    <property type="match status" value="1"/>
</dbReference>
<comment type="similarity">
    <text evidence="2">Belongs to the protein kinase superfamily. CAMK Ser/Thr protein kinase family. SNF1 subfamily.</text>
</comment>
<dbReference type="Proteomes" id="UP001634393">
    <property type="component" value="Unassembled WGS sequence"/>
</dbReference>
<name>A0ABD3RQE8_9LAMI</name>
<dbReference type="SMART" id="SM00220">
    <property type="entry name" value="S_TKc"/>
    <property type="match status" value="1"/>
</dbReference>
<feature type="domain" description="Protein kinase" evidence="11">
    <location>
        <begin position="105"/>
        <end position="353"/>
    </location>
</feature>
<feature type="region of interest" description="Disordered" evidence="10">
    <location>
        <begin position="438"/>
        <end position="478"/>
    </location>
</feature>
<dbReference type="AlphaFoldDB" id="A0ABD3RQE8"/>
<evidence type="ECO:0000256" key="6">
    <source>
        <dbReference type="ARBA" id="ARBA00022777"/>
    </source>
</evidence>
<comment type="caution">
    <text evidence="12">The sequence shown here is derived from an EMBL/GenBank/DDBJ whole genome shotgun (WGS) entry which is preliminary data.</text>
</comment>
<keyword evidence="6" id="KW-0418">Kinase</keyword>
<dbReference type="SUPFAM" id="SSF56112">
    <property type="entry name" value="Protein kinase-like (PK-like)"/>
    <property type="match status" value="1"/>
</dbReference>
<evidence type="ECO:0000256" key="2">
    <source>
        <dbReference type="ARBA" id="ARBA00006234"/>
    </source>
</evidence>
<gene>
    <name evidence="12" type="ORF">ACJIZ3_015655</name>
</gene>
<dbReference type="InterPro" id="IPR011009">
    <property type="entry name" value="Kinase-like_dom_sf"/>
</dbReference>
<dbReference type="InterPro" id="IPR017441">
    <property type="entry name" value="Protein_kinase_ATP_BS"/>
</dbReference>
<keyword evidence="3" id="KW-0723">Serine/threonine-protein kinase</keyword>
<dbReference type="InterPro" id="IPR008271">
    <property type="entry name" value="Ser/Thr_kinase_AS"/>
</dbReference>
<evidence type="ECO:0000313" key="13">
    <source>
        <dbReference type="Proteomes" id="UP001634393"/>
    </source>
</evidence>
<keyword evidence="4" id="KW-0808">Transferase</keyword>
<evidence type="ECO:0000256" key="5">
    <source>
        <dbReference type="ARBA" id="ARBA00022741"/>
    </source>
</evidence>
<evidence type="ECO:0000256" key="10">
    <source>
        <dbReference type="SAM" id="MobiDB-lite"/>
    </source>
</evidence>
<dbReference type="GO" id="GO:0004674">
    <property type="term" value="F:protein serine/threonine kinase activity"/>
    <property type="evidence" value="ECO:0007669"/>
    <property type="project" value="UniProtKB-KW"/>
</dbReference>
<reference evidence="12 13" key="1">
    <citation type="submission" date="2024-12" db="EMBL/GenBank/DDBJ databases">
        <title>The unique morphological basis and parallel evolutionary history of personate flowers in Penstemon.</title>
        <authorList>
            <person name="Depatie T.H."/>
            <person name="Wessinger C.A."/>
        </authorList>
    </citation>
    <scope>NUCLEOTIDE SEQUENCE [LARGE SCALE GENOMIC DNA]</scope>
    <source>
        <strain evidence="12">WTNN_2</strain>
        <tissue evidence="12">Leaf</tissue>
    </source>
</reference>
<keyword evidence="7 9" id="KW-0067">ATP-binding</keyword>
<sequence length="909" mass="101945">MEVGEISFICSMECLGKKRKGVCVDFEIHRSHFSLEDYSRKKKKCKEVVVSKVVDLGRTLVNEVATAPASGTTHLDSPSRGLKRKIGCIDTATQLGRKNKIEQEYELTKTLGKGKFGSVVICRSRATGEEFACKTLLKGEEIVHREVEMMQHLSGHSGIVTLKAVYEDAESFHLVMELCSGGRLLDQMTKEGVYSEHKAANVIKELMLAIRYCHEMGVVHRDIKPENILLTSTGQMKLADFGLAVRILDGQSLSGIVGSPAYVAPEVLVGNYSEKVDIWSAGVLLHALLVGVLPFKGNSLDAIFDAIKKENLDFSGGMWDSVSRPARDLLSGMLTRSSSTRLTATDVLRHPWISFYTERTPENLTLEPKKDHVRLTSRQLTFIHGLESERKTPLRDDSSPTLASDSSTDDVVEVEDGDLIDVLAVAISRVRISEPKRSRIYSSSPSSRAIQPECSSNLTTTSNLSSESRNPSSNPKQNQRKIPSLIISLFSPKLSIYLVAIFSLPFILFQIQSLQFRSSSSLMHQNCSQELKSMTYKLQNSVTFLPLKDLRFSSKPLQGHTWFMSSTLDTHEKGEVQYQEFPSKGRILCLKGRNTHDGSQNSYALSWPQSLPFNATFRKGLTFVSYNHYNYDNIWHGLSAIVPFVSYHIKNQCSTSPSRWVLYHWGELRTKMGPWLSSLMEAMFEEPLNIEKFDGIEGDPTCFEKAVVMRHNEGGMSREKRLEVYDLLRCKARIYCNVSSLKSRVLSEVNEKGSPVIGMTMFMRTGARSFKNESAVIRIFEDVCRKVKGCRSVMEFFPTGWLKLAGVGQYVYHWIASWSGMNHRGAWRDPGGVSCPFPEDDRRCMSIYKSAKIGYSDTYFPQWGRKVLLDVKLRKEQQQVSNKRLGLGLGGGGRSTSSCIGSVIACMPR</sequence>
<dbReference type="PROSITE" id="PS00108">
    <property type="entry name" value="PROTEIN_KINASE_ST"/>
    <property type="match status" value="1"/>
</dbReference>
<accession>A0ABD3RQE8</accession>
<dbReference type="InterPro" id="IPR000719">
    <property type="entry name" value="Prot_kinase_dom"/>
</dbReference>
<evidence type="ECO:0000256" key="7">
    <source>
        <dbReference type="ARBA" id="ARBA00022840"/>
    </source>
</evidence>
<dbReference type="GO" id="GO:0005524">
    <property type="term" value="F:ATP binding"/>
    <property type="evidence" value="ECO:0007669"/>
    <property type="project" value="UniProtKB-UniRule"/>
</dbReference>
<dbReference type="EMBL" id="JBJXBP010000008">
    <property type="protein sequence ID" value="KAL3814387.1"/>
    <property type="molecule type" value="Genomic_DNA"/>
</dbReference>
<dbReference type="Gene3D" id="1.10.510.10">
    <property type="entry name" value="Transferase(Phosphotransferase) domain 1"/>
    <property type="match status" value="1"/>
</dbReference>
<feature type="region of interest" description="Disordered" evidence="10">
    <location>
        <begin position="386"/>
        <end position="410"/>
    </location>
</feature>
<proteinExistence type="inferred from homology"/>
<evidence type="ECO:0000259" key="11">
    <source>
        <dbReference type="PROSITE" id="PS50011"/>
    </source>
</evidence>
<dbReference type="InterPro" id="IPR050205">
    <property type="entry name" value="CDPK_Ser/Thr_kinases"/>
</dbReference>
<evidence type="ECO:0000256" key="9">
    <source>
        <dbReference type="PROSITE-ProRule" id="PRU10141"/>
    </source>
</evidence>
<feature type="compositionally biased region" description="Low complexity" evidence="10">
    <location>
        <begin position="455"/>
        <end position="474"/>
    </location>
</feature>
<dbReference type="FunFam" id="1.10.510.10:FF:000571">
    <property type="entry name" value="Maternal embryonic leucine zipper kinase"/>
    <property type="match status" value="1"/>
</dbReference>
<dbReference type="PANTHER" id="PTHR24349">
    <property type="entry name" value="SERINE/THREONINE-PROTEIN KINASE"/>
    <property type="match status" value="1"/>
</dbReference>
<feature type="compositionally biased region" description="Basic and acidic residues" evidence="10">
    <location>
        <begin position="386"/>
        <end position="398"/>
    </location>
</feature>
<dbReference type="CDD" id="cd05117">
    <property type="entry name" value="STKc_CAMK"/>
    <property type="match status" value="1"/>
</dbReference>
<comment type="function">
    <text evidence="8">CIPK serine-threonine protein kinases interact with CBL proteins. Binding of a CBL protein to the regulatory NAF domain of CIPK protein lead to the activation of the kinase in a calcium-dependent manner.</text>
</comment>
<keyword evidence="13" id="KW-1185">Reference proteome</keyword>
<dbReference type="PROSITE" id="PS50011">
    <property type="entry name" value="PROTEIN_KINASE_DOM"/>
    <property type="match status" value="1"/>
</dbReference>
<evidence type="ECO:0000256" key="1">
    <source>
        <dbReference type="ARBA" id="ARBA00005354"/>
    </source>
</evidence>
<evidence type="ECO:0000256" key="3">
    <source>
        <dbReference type="ARBA" id="ARBA00022527"/>
    </source>
</evidence>
<keyword evidence="5 9" id="KW-0547">Nucleotide-binding</keyword>
<feature type="binding site" evidence="9">
    <location>
        <position position="134"/>
    </location>
    <ligand>
        <name>ATP</name>
        <dbReference type="ChEBI" id="CHEBI:30616"/>
    </ligand>
</feature>
<organism evidence="12 13">
    <name type="scientific">Penstemon smallii</name>
    <dbReference type="NCBI Taxonomy" id="265156"/>
    <lineage>
        <taxon>Eukaryota</taxon>
        <taxon>Viridiplantae</taxon>
        <taxon>Streptophyta</taxon>
        <taxon>Embryophyta</taxon>
        <taxon>Tracheophyta</taxon>
        <taxon>Spermatophyta</taxon>
        <taxon>Magnoliopsida</taxon>
        <taxon>eudicotyledons</taxon>
        <taxon>Gunneridae</taxon>
        <taxon>Pentapetalae</taxon>
        <taxon>asterids</taxon>
        <taxon>lamiids</taxon>
        <taxon>Lamiales</taxon>
        <taxon>Plantaginaceae</taxon>
        <taxon>Cheloneae</taxon>
        <taxon>Penstemon</taxon>
    </lineage>
</organism>
<protein>
    <recommendedName>
        <fullName evidence="11">Protein kinase domain-containing protein</fullName>
    </recommendedName>
</protein>
<evidence type="ECO:0000256" key="8">
    <source>
        <dbReference type="ARBA" id="ARBA00058225"/>
    </source>
</evidence>
<evidence type="ECO:0000256" key="4">
    <source>
        <dbReference type="ARBA" id="ARBA00022679"/>
    </source>
</evidence>